<dbReference type="RefSeq" id="WP_268922436.1">
    <property type="nucleotide sequence ID" value="NZ_JAPTGC010000003.1"/>
</dbReference>
<dbReference type="InterPro" id="IPR015421">
    <property type="entry name" value="PyrdxlP-dep_Trfase_major"/>
</dbReference>
<evidence type="ECO:0000313" key="5">
    <source>
        <dbReference type="Proteomes" id="UP001141336"/>
    </source>
</evidence>
<dbReference type="InterPro" id="IPR015422">
    <property type="entry name" value="PyrdxlP-dep_Trfase_small"/>
</dbReference>
<dbReference type="PANTHER" id="PTHR42885">
    <property type="entry name" value="HISTIDINOL-PHOSPHATE AMINOTRANSFERASE-RELATED"/>
    <property type="match status" value="1"/>
</dbReference>
<dbReference type="Proteomes" id="UP001141336">
    <property type="component" value="Unassembled WGS sequence"/>
</dbReference>
<accession>A0ABT4ILU0</accession>
<feature type="domain" description="Aminotransferase class I/classII large" evidence="3">
    <location>
        <begin position="47"/>
        <end position="330"/>
    </location>
</feature>
<gene>
    <name evidence="4" type="ORF">O0S09_02940</name>
</gene>
<organism evidence="4 5">
    <name type="scientific">Methanocorpusculum vombati</name>
    <dbReference type="NCBI Taxonomy" id="3002864"/>
    <lineage>
        <taxon>Archaea</taxon>
        <taxon>Methanobacteriati</taxon>
        <taxon>Methanobacteriota</taxon>
        <taxon>Stenosarchaea group</taxon>
        <taxon>Methanomicrobia</taxon>
        <taxon>Methanomicrobiales</taxon>
        <taxon>Methanocorpusculaceae</taxon>
        <taxon>Methanocorpusculum</taxon>
    </lineage>
</organism>
<proteinExistence type="predicted"/>
<dbReference type="EMBL" id="JAPTGC010000003">
    <property type="protein sequence ID" value="MCZ0862212.1"/>
    <property type="molecule type" value="Genomic_DNA"/>
</dbReference>
<protein>
    <submittedName>
        <fullName evidence="4">Histidinol-phosphate transaminase</fullName>
    </submittedName>
</protein>
<keyword evidence="2" id="KW-0663">Pyridoxal phosphate</keyword>
<dbReference type="InterPro" id="IPR004839">
    <property type="entry name" value="Aminotransferase_I/II_large"/>
</dbReference>
<sequence>MVGHFPEKAVHGGKVQELRRIFGHDFLDVSASMNPFVPQVRADFSCADLSRYPDDSYTELKEIIACVFSRNIDEICLGNGSAELIRVYCHTVLSRGDTAQIDPPTFAEYGLSAELAGAAVLPGTRLGDRVPAVRFICNPNNPTGHLLSRDVMLTELDRCTKAGTQLFVDEAFMDLSCPEDSITDVLSDNLFVMRSLTKSFAVPGIRFGFGFGSPDLIEQIETARTPWTINAFAEYYAKLAFAHYHELRGAAERIAAEREWYYARLDELGLSYERSAVNYILIHLNRSAAAFTRAMIDQGVLVRDCTSFGLPECIRVSVETRERNVRVLEAVAACLR</sequence>
<reference evidence="4" key="1">
    <citation type="submission" date="2022-12" db="EMBL/GenBank/DDBJ databases">
        <title>Isolation and characterisation of novel Methanocorpusculum spp. from native Australian herbivores indicates the genus is ancestrally host-associated.</title>
        <authorList>
            <person name="Volmer J.G."/>
            <person name="Soo R.M."/>
            <person name="Evans P.N."/>
            <person name="Hoedt E.C."/>
            <person name="Astorga Alsina A.L."/>
            <person name="Woodcroft B.J."/>
            <person name="Tyson G.W."/>
            <person name="Hugenholtz P."/>
            <person name="Morrison M."/>
        </authorList>
    </citation>
    <scope>NUCLEOTIDE SEQUENCE</scope>
    <source>
        <strain evidence="4">CW153</strain>
    </source>
</reference>
<dbReference type="CDD" id="cd00609">
    <property type="entry name" value="AAT_like"/>
    <property type="match status" value="1"/>
</dbReference>
<dbReference type="Gene3D" id="3.90.1150.10">
    <property type="entry name" value="Aspartate Aminotransferase, domain 1"/>
    <property type="match status" value="1"/>
</dbReference>
<keyword evidence="5" id="KW-1185">Reference proteome</keyword>
<name>A0ABT4ILU0_9EURY</name>
<comment type="cofactor">
    <cofactor evidence="1">
        <name>pyridoxal 5'-phosphate</name>
        <dbReference type="ChEBI" id="CHEBI:597326"/>
    </cofactor>
</comment>
<dbReference type="SUPFAM" id="SSF53383">
    <property type="entry name" value="PLP-dependent transferases"/>
    <property type="match status" value="1"/>
</dbReference>
<dbReference type="Gene3D" id="3.40.640.10">
    <property type="entry name" value="Type I PLP-dependent aspartate aminotransferase-like (Major domain)"/>
    <property type="match status" value="1"/>
</dbReference>
<dbReference type="InterPro" id="IPR015424">
    <property type="entry name" value="PyrdxlP-dep_Trfase"/>
</dbReference>
<dbReference type="PANTHER" id="PTHR42885:SF1">
    <property type="entry name" value="THREONINE-PHOSPHATE DECARBOXYLASE"/>
    <property type="match status" value="1"/>
</dbReference>
<evidence type="ECO:0000313" key="4">
    <source>
        <dbReference type="EMBL" id="MCZ0862212.1"/>
    </source>
</evidence>
<dbReference type="Pfam" id="PF00155">
    <property type="entry name" value="Aminotran_1_2"/>
    <property type="match status" value="1"/>
</dbReference>
<evidence type="ECO:0000259" key="3">
    <source>
        <dbReference type="Pfam" id="PF00155"/>
    </source>
</evidence>
<evidence type="ECO:0000256" key="2">
    <source>
        <dbReference type="ARBA" id="ARBA00022898"/>
    </source>
</evidence>
<comment type="caution">
    <text evidence="4">The sequence shown here is derived from an EMBL/GenBank/DDBJ whole genome shotgun (WGS) entry which is preliminary data.</text>
</comment>
<evidence type="ECO:0000256" key="1">
    <source>
        <dbReference type="ARBA" id="ARBA00001933"/>
    </source>
</evidence>